<dbReference type="Proteomes" id="UP000073923">
    <property type="component" value="Unassembled WGS sequence"/>
</dbReference>
<organism evidence="2 3">
    <name type="scientific">Sphingomonas yabuuchiae</name>
    <dbReference type="NCBI Taxonomy" id="172044"/>
    <lineage>
        <taxon>Bacteria</taxon>
        <taxon>Pseudomonadati</taxon>
        <taxon>Pseudomonadota</taxon>
        <taxon>Alphaproteobacteria</taxon>
        <taxon>Sphingomonadales</taxon>
        <taxon>Sphingomonadaceae</taxon>
        <taxon>Sphingomonas</taxon>
    </lineage>
</organism>
<dbReference type="AlphaFoldDB" id="A0A147IJU5"/>
<accession>A0A147IJU5</accession>
<evidence type="ECO:0008006" key="4">
    <source>
        <dbReference type="Google" id="ProtNLM"/>
    </source>
</evidence>
<protein>
    <recommendedName>
        <fullName evidence="4">HNH endonuclease</fullName>
    </recommendedName>
</protein>
<evidence type="ECO:0000313" key="2">
    <source>
        <dbReference type="EMBL" id="KTT94492.1"/>
    </source>
</evidence>
<feature type="region of interest" description="Disordered" evidence="1">
    <location>
        <begin position="379"/>
        <end position="404"/>
    </location>
</feature>
<dbReference type="PATRIC" id="fig|172044.3.peg.400"/>
<proteinExistence type="predicted"/>
<dbReference type="RefSeq" id="WP_058746810.1">
    <property type="nucleotide sequence ID" value="NZ_LDTF01000121.1"/>
</dbReference>
<dbReference type="EMBL" id="LDTF01000121">
    <property type="protein sequence ID" value="KTT94492.1"/>
    <property type="molecule type" value="Genomic_DNA"/>
</dbReference>
<comment type="caution">
    <text evidence="2">The sequence shown here is derived from an EMBL/GenBank/DDBJ whole genome shotgun (WGS) entry which is preliminary data.</text>
</comment>
<reference evidence="2 3" key="1">
    <citation type="journal article" date="2016" name="Front. Microbiol.">
        <title>Genomic Resource of Rice Seed Associated Bacteria.</title>
        <authorList>
            <person name="Midha S."/>
            <person name="Bansal K."/>
            <person name="Sharma S."/>
            <person name="Kumar N."/>
            <person name="Patil P.P."/>
            <person name="Chaudhry V."/>
            <person name="Patil P.B."/>
        </authorList>
    </citation>
    <scope>NUCLEOTIDE SEQUENCE [LARGE SCALE GENOMIC DNA]</scope>
    <source>
        <strain evidence="2 3">NS355</strain>
    </source>
</reference>
<gene>
    <name evidence="2" type="ORF">NS355_17315</name>
</gene>
<evidence type="ECO:0000313" key="3">
    <source>
        <dbReference type="Proteomes" id="UP000073923"/>
    </source>
</evidence>
<name>A0A147IJU5_9SPHN</name>
<sequence>MPIAADGSVHNQEGRLLYCSADRFVAHVGEGDHCFICDRTEREVAFNREHVLPNWLLHQFGLHGKSVTLPNRVLHSYGTYRIPCCVDCNMRLSQHFETPISEALAQGFAGVQALVEREGPERLFHWMALIFLKMHLKDRRLYKHLDRRDGDARISETYDWRTFHHIHCLIRAHYSGAAIGDYVLGSVLMIQVDPDTGDEPFDLASVTDGFTLYLRAGDLALYAVFNDAQACVGAIEPVLDCITDMLNPLQARELAAELAAANMHLGNRPTFHTLMSDEDGADLRIVARVPAGGPVFADKDHDLVGFVKHFLLQHATVNVEGRTREESRELLRQNKLSFLFDNNGRFIANEKVPSSDAGSLVAKTARFVKRDAVGREAVLPVPETDMDRPEAGVGLNGSAAESRG</sequence>
<evidence type="ECO:0000256" key="1">
    <source>
        <dbReference type="SAM" id="MobiDB-lite"/>
    </source>
</evidence>